<gene>
    <name evidence="1" type="ORF">CCUS01_11722</name>
</gene>
<dbReference type="Proteomes" id="UP001239213">
    <property type="component" value="Unassembled WGS sequence"/>
</dbReference>
<sequence>MADPSINLPHHVAEVKRRIIKHTCVHTGHCHYASLSPISHRGEVGDTAGEAREMMLVGIVKLTLTHDIEPTGDERQRLQRERRYLPFHGLEGQRSWTHGGARFGDGGKASRNGDGHKHGGHIPAQARLAQVDLPSSTVQLSCDTYSVQLERPDAGCRGRGSRPLPKSPMACRHAPSFLHTIPPLVHASPGDPAGGRGSDDKRKWLLAAVSREYFVAVEYPWEAPFRDPMLLVFPGFSDEGLGCLGGMDPERGRASERRGLYVWTQHTRWDFAGEGNQDQEERYKSNEAPAETSVSSLLSREVFLVPLQLRSQPSVDVEYGRRTHRDPSS</sequence>
<reference evidence="1" key="1">
    <citation type="submission" date="2016-11" db="EMBL/GenBank/DDBJ databases">
        <title>The genome sequence of Colletotrichum cuscutae.</title>
        <authorList>
            <person name="Baroncelli R."/>
        </authorList>
    </citation>
    <scope>NUCLEOTIDE SEQUENCE</scope>
    <source>
        <strain evidence="1">IMI 304802</strain>
    </source>
</reference>
<proteinExistence type="predicted"/>
<organism evidence="1 2">
    <name type="scientific">Colletotrichum cuscutae</name>
    <dbReference type="NCBI Taxonomy" id="1209917"/>
    <lineage>
        <taxon>Eukaryota</taxon>
        <taxon>Fungi</taxon>
        <taxon>Dikarya</taxon>
        <taxon>Ascomycota</taxon>
        <taxon>Pezizomycotina</taxon>
        <taxon>Sordariomycetes</taxon>
        <taxon>Hypocreomycetidae</taxon>
        <taxon>Glomerellales</taxon>
        <taxon>Glomerellaceae</taxon>
        <taxon>Colletotrichum</taxon>
        <taxon>Colletotrichum acutatum species complex</taxon>
    </lineage>
</organism>
<keyword evidence="2" id="KW-1185">Reference proteome</keyword>
<name>A0AAI9U0Y8_9PEZI</name>
<dbReference type="EMBL" id="MPDP01000309">
    <property type="protein sequence ID" value="KAK1448314.1"/>
    <property type="molecule type" value="Genomic_DNA"/>
</dbReference>
<dbReference type="AlphaFoldDB" id="A0AAI9U0Y8"/>
<evidence type="ECO:0000313" key="2">
    <source>
        <dbReference type="Proteomes" id="UP001239213"/>
    </source>
</evidence>
<comment type="caution">
    <text evidence="1">The sequence shown here is derived from an EMBL/GenBank/DDBJ whole genome shotgun (WGS) entry which is preliminary data.</text>
</comment>
<evidence type="ECO:0000313" key="1">
    <source>
        <dbReference type="EMBL" id="KAK1448314.1"/>
    </source>
</evidence>
<protein>
    <submittedName>
        <fullName evidence="1">Uncharacterized protein</fullName>
    </submittedName>
</protein>
<accession>A0AAI9U0Y8</accession>